<dbReference type="EMBL" id="CM045761">
    <property type="protein sequence ID" value="KAI8016535.1"/>
    <property type="molecule type" value="Genomic_DNA"/>
</dbReference>
<name>A0ACC0HU80_9ERIC</name>
<keyword evidence="2" id="KW-1185">Reference proteome</keyword>
<reference evidence="1 2" key="1">
    <citation type="journal article" date="2022" name="Plant J.">
        <title>Chromosome-level genome of Camellia lanceoleosa provides a valuable resource for understanding genome evolution and self-incompatibility.</title>
        <authorList>
            <person name="Gong W."/>
            <person name="Xiao S."/>
            <person name="Wang L."/>
            <person name="Liao Z."/>
            <person name="Chang Y."/>
            <person name="Mo W."/>
            <person name="Hu G."/>
            <person name="Li W."/>
            <person name="Zhao G."/>
            <person name="Zhu H."/>
            <person name="Hu X."/>
            <person name="Ji K."/>
            <person name="Xiang X."/>
            <person name="Song Q."/>
            <person name="Yuan D."/>
            <person name="Jin S."/>
            <person name="Zhang L."/>
        </authorList>
    </citation>
    <scope>NUCLEOTIDE SEQUENCE [LARGE SCALE GENOMIC DNA]</scope>
    <source>
        <strain evidence="1">SQ_2022a</strain>
    </source>
</reference>
<protein>
    <submittedName>
        <fullName evidence="1">Uncharacterized protein</fullName>
    </submittedName>
</protein>
<dbReference type="Proteomes" id="UP001060215">
    <property type="component" value="Chromosome 4"/>
</dbReference>
<proteinExistence type="predicted"/>
<accession>A0ACC0HU80</accession>
<sequence>MLQNVHAELPFLLSSINLRLSRRRQQLKILHQPPQSNTQNRQSKYHPRAAPPTNTERKVPEVISIGLNLSLLFQEPLRPKLFWFLPAFWVVGEPPCINQDFALGRDVVAAELGIVEVHVRD</sequence>
<organism evidence="1 2">
    <name type="scientific">Camellia lanceoleosa</name>
    <dbReference type="NCBI Taxonomy" id="1840588"/>
    <lineage>
        <taxon>Eukaryota</taxon>
        <taxon>Viridiplantae</taxon>
        <taxon>Streptophyta</taxon>
        <taxon>Embryophyta</taxon>
        <taxon>Tracheophyta</taxon>
        <taxon>Spermatophyta</taxon>
        <taxon>Magnoliopsida</taxon>
        <taxon>eudicotyledons</taxon>
        <taxon>Gunneridae</taxon>
        <taxon>Pentapetalae</taxon>
        <taxon>asterids</taxon>
        <taxon>Ericales</taxon>
        <taxon>Theaceae</taxon>
        <taxon>Camellia</taxon>
    </lineage>
</organism>
<evidence type="ECO:0000313" key="2">
    <source>
        <dbReference type="Proteomes" id="UP001060215"/>
    </source>
</evidence>
<comment type="caution">
    <text evidence="1">The sequence shown here is derived from an EMBL/GenBank/DDBJ whole genome shotgun (WGS) entry which is preliminary data.</text>
</comment>
<gene>
    <name evidence="1" type="ORF">LOK49_LG05G01540</name>
</gene>
<evidence type="ECO:0000313" key="1">
    <source>
        <dbReference type="EMBL" id="KAI8016535.1"/>
    </source>
</evidence>